<dbReference type="KEGG" id="soy:115886768"/>
<dbReference type="Pfam" id="PF11901">
    <property type="entry name" value="DM9"/>
    <property type="match status" value="1"/>
</dbReference>
<keyword evidence="1" id="KW-1185">Reference proteome</keyword>
<dbReference type="RefSeq" id="XP_030761912.1">
    <property type="nucleotide sequence ID" value="XM_030906052.1"/>
</dbReference>
<dbReference type="PANTHER" id="PTHR31649">
    <property type="entry name" value="AGAP009604-PA"/>
    <property type="match status" value="1"/>
</dbReference>
<organism evidence="1 2">
    <name type="scientific">Sitophilus oryzae</name>
    <name type="common">Rice weevil</name>
    <name type="synonym">Curculio oryzae</name>
    <dbReference type="NCBI Taxonomy" id="7048"/>
    <lineage>
        <taxon>Eukaryota</taxon>
        <taxon>Metazoa</taxon>
        <taxon>Ecdysozoa</taxon>
        <taxon>Arthropoda</taxon>
        <taxon>Hexapoda</taxon>
        <taxon>Insecta</taxon>
        <taxon>Pterygota</taxon>
        <taxon>Neoptera</taxon>
        <taxon>Endopterygota</taxon>
        <taxon>Coleoptera</taxon>
        <taxon>Polyphaga</taxon>
        <taxon>Cucujiformia</taxon>
        <taxon>Curculionidae</taxon>
        <taxon>Dryophthorinae</taxon>
        <taxon>Sitophilus</taxon>
    </lineage>
</organism>
<dbReference type="GeneID" id="115886768"/>
<dbReference type="SMART" id="SM00696">
    <property type="entry name" value="DM9"/>
    <property type="match status" value="2"/>
</dbReference>
<evidence type="ECO:0000313" key="2">
    <source>
        <dbReference type="RefSeq" id="XP_030761912.1"/>
    </source>
</evidence>
<proteinExistence type="predicted"/>
<accession>A0A6J2YER8</accession>
<evidence type="ECO:0000313" key="1">
    <source>
        <dbReference type="Proteomes" id="UP000504635"/>
    </source>
</evidence>
<gene>
    <name evidence="2" type="primary">LOC115886768</name>
</gene>
<dbReference type="Proteomes" id="UP000504635">
    <property type="component" value="Unplaced"/>
</dbReference>
<dbReference type="InterPro" id="IPR006616">
    <property type="entry name" value="DM9_repeat"/>
</dbReference>
<dbReference type="OrthoDB" id="1925699at2759"/>
<protein>
    <submittedName>
        <fullName evidence="2">Natterin-4-like</fullName>
    </submittedName>
</protein>
<feature type="non-terminal residue" evidence="2">
    <location>
        <position position="1"/>
    </location>
</feature>
<dbReference type="FunCoup" id="A0A6J2YER8">
    <property type="interactions" value="76"/>
</dbReference>
<name>A0A6J2YER8_SITOR</name>
<reference evidence="2" key="1">
    <citation type="submission" date="2025-08" db="UniProtKB">
        <authorList>
            <consortium name="RefSeq"/>
        </authorList>
    </citation>
    <scope>IDENTIFICATION</scope>
    <source>
        <tissue evidence="2">Gonads</tissue>
    </source>
</reference>
<sequence>NYFLAYYWVECTHNSPFPSSAVLGGSDVDGQPIYVGRAYHDGDWIPAKIVPGRRSAYLSYAGKEICVSKYQVLCEQKFDWVPSTNGQVPPNAVIGGRTSSGENLYIGRARHGNSLTVGKIHPSHHTCYISFGGQEHSKKTYEVLVQRH</sequence>
<dbReference type="AlphaFoldDB" id="A0A6J2YER8"/>
<dbReference type="PANTHER" id="PTHR31649:SF10">
    <property type="entry name" value="IP19903P-RELATED"/>
    <property type="match status" value="1"/>
</dbReference>
<dbReference type="InParanoid" id="A0A6J2YER8"/>